<dbReference type="GO" id="GO:0043565">
    <property type="term" value="F:sequence-specific DNA binding"/>
    <property type="evidence" value="ECO:0007669"/>
    <property type="project" value="InterPro"/>
</dbReference>
<sequence length="290" mass="33912">MVNICGHLRDRRRLDGFYDESVPLLVNCCGKQIFKNHNYFLKREKGRLDYQIIYIYRGAGHFCLNGEWTALAAGNVVLFRPSEPQFYSYYAADKPEVYWIHFTGNACEGILDRYSIENCYIGESSSVRQLFHLIITELQFKKIHYEDVVAGNFYILLSMIHRSLCNALRPSENDFSIDRLICEINSRYMENWTVASMADFCKLSESYFSHTFKQRMGVPPMQFLSRLRIEKAKEFLTANSMSVSTVARLVGYDDPLYFSRVFRKSTGIAPHKFYHSIACANTPEWFWENE</sequence>
<dbReference type="InterPro" id="IPR037923">
    <property type="entry name" value="HTH-like"/>
</dbReference>
<keyword evidence="1" id="KW-0805">Transcription regulation</keyword>
<dbReference type="PROSITE" id="PS01124">
    <property type="entry name" value="HTH_ARAC_FAMILY_2"/>
    <property type="match status" value="1"/>
</dbReference>
<keyword evidence="6" id="KW-1185">Reference proteome</keyword>
<dbReference type="PROSITE" id="PS00041">
    <property type="entry name" value="HTH_ARAC_FAMILY_1"/>
    <property type="match status" value="1"/>
</dbReference>
<dbReference type="Pfam" id="PF02311">
    <property type="entry name" value="AraC_binding"/>
    <property type="match status" value="1"/>
</dbReference>
<dbReference type="PANTHER" id="PTHR43280">
    <property type="entry name" value="ARAC-FAMILY TRANSCRIPTIONAL REGULATOR"/>
    <property type="match status" value="1"/>
</dbReference>
<dbReference type="Pfam" id="PF12833">
    <property type="entry name" value="HTH_18"/>
    <property type="match status" value="1"/>
</dbReference>
<dbReference type="Gene3D" id="1.10.10.60">
    <property type="entry name" value="Homeodomain-like"/>
    <property type="match status" value="2"/>
</dbReference>
<evidence type="ECO:0000313" key="5">
    <source>
        <dbReference type="EMBL" id="RRK30097.1"/>
    </source>
</evidence>
<evidence type="ECO:0000259" key="4">
    <source>
        <dbReference type="PROSITE" id="PS01124"/>
    </source>
</evidence>
<evidence type="ECO:0000313" key="6">
    <source>
        <dbReference type="Proteomes" id="UP000274920"/>
    </source>
</evidence>
<keyword evidence="3" id="KW-0804">Transcription</keyword>
<evidence type="ECO:0000256" key="1">
    <source>
        <dbReference type="ARBA" id="ARBA00023015"/>
    </source>
</evidence>
<dbReference type="Gene3D" id="2.60.120.280">
    <property type="entry name" value="Regulatory protein AraC"/>
    <property type="match status" value="1"/>
</dbReference>
<evidence type="ECO:0000256" key="3">
    <source>
        <dbReference type="ARBA" id="ARBA00023163"/>
    </source>
</evidence>
<name>A0A3R8LC72_9FIRM</name>
<dbReference type="InterPro" id="IPR018060">
    <property type="entry name" value="HTH_AraC"/>
</dbReference>
<reference evidence="5" key="1">
    <citation type="submission" date="2018-10" db="EMBL/GenBank/DDBJ databases">
        <title>Schaedlerella arabinophila gen. nov. sp. nov., isolated from the mouse intestinal tract and comparative analysis with the genome of the closely related altered Schaedler flora strain ASF502.</title>
        <authorList>
            <person name="Miyake S."/>
            <person name="Soh M."/>
            <person name="Seedorf H."/>
        </authorList>
    </citation>
    <scope>NUCLEOTIDE SEQUENCE [LARGE SCALE GENOMIC DNA]</scope>
    <source>
        <strain evidence="5">DSM 106076</strain>
    </source>
</reference>
<dbReference type="InterPro" id="IPR018062">
    <property type="entry name" value="HTH_AraC-typ_CS"/>
</dbReference>
<proteinExistence type="predicted"/>
<comment type="caution">
    <text evidence="5">The sequence shown here is derived from an EMBL/GenBank/DDBJ whole genome shotgun (WGS) entry which is preliminary data.</text>
</comment>
<dbReference type="EMBL" id="RHJS01000002">
    <property type="protein sequence ID" value="RRK30097.1"/>
    <property type="molecule type" value="Genomic_DNA"/>
</dbReference>
<dbReference type="SUPFAM" id="SSF51215">
    <property type="entry name" value="Regulatory protein AraC"/>
    <property type="match status" value="1"/>
</dbReference>
<dbReference type="AlphaFoldDB" id="A0A3R8LC72"/>
<keyword evidence="2" id="KW-0238">DNA-binding</keyword>
<dbReference type="GO" id="GO:0003700">
    <property type="term" value="F:DNA-binding transcription factor activity"/>
    <property type="evidence" value="ECO:0007669"/>
    <property type="project" value="InterPro"/>
</dbReference>
<dbReference type="RefSeq" id="WP_125125977.1">
    <property type="nucleotide sequence ID" value="NZ_RHJS01000002.1"/>
</dbReference>
<feature type="domain" description="HTH araC/xylS-type" evidence="4">
    <location>
        <begin position="178"/>
        <end position="276"/>
    </location>
</feature>
<dbReference type="InterPro" id="IPR003313">
    <property type="entry name" value="AraC-bd"/>
</dbReference>
<organism evidence="5 6">
    <name type="scientific">Schaedlerella arabinosiphila</name>
    <dbReference type="NCBI Taxonomy" id="2044587"/>
    <lineage>
        <taxon>Bacteria</taxon>
        <taxon>Bacillati</taxon>
        <taxon>Bacillota</taxon>
        <taxon>Clostridia</taxon>
        <taxon>Lachnospirales</taxon>
        <taxon>Lachnospiraceae</taxon>
        <taxon>Schaedlerella</taxon>
    </lineage>
</organism>
<dbReference type="Proteomes" id="UP000274920">
    <property type="component" value="Unassembled WGS sequence"/>
</dbReference>
<dbReference type="SUPFAM" id="SSF46689">
    <property type="entry name" value="Homeodomain-like"/>
    <property type="match status" value="2"/>
</dbReference>
<dbReference type="SMART" id="SM00342">
    <property type="entry name" value="HTH_ARAC"/>
    <property type="match status" value="1"/>
</dbReference>
<accession>A0A3R8LC72</accession>
<evidence type="ECO:0000256" key="2">
    <source>
        <dbReference type="ARBA" id="ARBA00023125"/>
    </source>
</evidence>
<dbReference type="InterPro" id="IPR009057">
    <property type="entry name" value="Homeodomain-like_sf"/>
</dbReference>
<gene>
    <name evidence="5" type="ORF">EBB54_00860</name>
</gene>
<protein>
    <submittedName>
        <fullName evidence="5">AraC family transcriptional regulator</fullName>
    </submittedName>
</protein>
<dbReference type="PANTHER" id="PTHR43280:SF28">
    <property type="entry name" value="HTH-TYPE TRANSCRIPTIONAL ACTIVATOR RHAS"/>
    <property type="match status" value="1"/>
</dbReference>